<dbReference type="GO" id="GO:0015628">
    <property type="term" value="P:protein secretion by the type II secretion system"/>
    <property type="evidence" value="ECO:0007669"/>
    <property type="project" value="InterPro"/>
</dbReference>
<evidence type="ECO:0000256" key="8">
    <source>
        <dbReference type="ARBA" id="ARBA00022989"/>
    </source>
</evidence>
<evidence type="ECO:0000256" key="4">
    <source>
        <dbReference type="ARBA" id="ARBA00022475"/>
    </source>
</evidence>
<keyword evidence="5 10" id="KW-0997">Cell inner membrane</keyword>
<dbReference type="EMBL" id="CP133548">
    <property type="protein sequence ID" value="WMS85794.1"/>
    <property type="molecule type" value="Genomic_DNA"/>
</dbReference>
<comment type="similarity">
    <text evidence="2 10">Belongs to the GSP M family.</text>
</comment>
<keyword evidence="8 11" id="KW-1133">Transmembrane helix</keyword>
<sequence length="156" mass="17255">MNALNEWYRQLSERDKKVIQIAAPIAALVVLVFGLILPINAAVSDLQKEVDANKKAVVILQAESPQGQAGQGKKSFSSLTNLVTNTSRQSNFKLDRFEEKNDGEISVWFDSISFDKMLSWLATLENEYGVTSSYISISQTSDAGIVRANVRLISEN</sequence>
<keyword evidence="6 11" id="KW-0812">Transmembrane</keyword>
<keyword evidence="9 10" id="KW-0472">Membrane</keyword>
<dbReference type="Pfam" id="PF04612">
    <property type="entry name" value="T2SSM"/>
    <property type="match status" value="1"/>
</dbReference>
<evidence type="ECO:0000256" key="3">
    <source>
        <dbReference type="ARBA" id="ARBA00022448"/>
    </source>
</evidence>
<keyword evidence="3 10" id="KW-0813">Transport</keyword>
<proteinExistence type="inferred from homology"/>
<dbReference type="PIRSF" id="PIRSF006291">
    <property type="entry name" value="GspM"/>
    <property type="match status" value="1"/>
</dbReference>
<comment type="function">
    <text evidence="10">Inner membrane component of the type II secretion system required for the energy-dependent secretion of extracellular factors such as proteases and toxins from the periplasm.</text>
</comment>
<comment type="subcellular location">
    <subcellularLocation>
        <location evidence="1">Cell inner membrane</location>
        <topology evidence="1">Single-pass membrane protein</topology>
    </subcellularLocation>
</comment>
<keyword evidence="7 10" id="KW-0653">Protein transport</keyword>
<dbReference type="SUPFAM" id="SSF103054">
    <property type="entry name" value="General secretion pathway protein M, EpsM"/>
    <property type="match status" value="1"/>
</dbReference>
<keyword evidence="4 10" id="KW-1003">Cell membrane</keyword>
<evidence type="ECO:0000256" key="7">
    <source>
        <dbReference type="ARBA" id="ARBA00022927"/>
    </source>
</evidence>
<evidence type="ECO:0000256" key="10">
    <source>
        <dbReference type="PIRNR" id="PIRNR006291"/>
    </source>
</evidence>
<dbReference type="RefSeq" id="WP_309200947.1">
    <property type="nucleotide sequence ID" value="NZ_CP133548.1"/>
</dbReference>
<evidence type="ECO:0000313" key="12">
    <source>
        <dbReference type="EMBL" id="WMS85794.1"/>
    </source>
</evidence>
<reference evidence="12 13" key="1">
    <citation type="submission" date="2023-08" db="EMBL/GenBank/DDBJ databases">
        <title>Pleionea litopenaei sp. nov., isolated from stomach of juvenile Litopenaeus vannamei.</title>
        <authorList>
            <person name="Rho A.M."/>
            <person name="Hwang C.Y."/>
        </authorList>
    </citation>
    <scope>NUCLEOTIDE SEQUENCE [LARGE SCALE GENOMIC DNA]</scope>
    <source>
        <strain evidence="12 13">HL-JVS1</strain>
    </source>
</reference>
<dbReference type="InterPro" id="IPR023229">
    <property type="entry name" value="T2SS_M_periplasmic_sf"/>
</dbReference>
<evidence type="ECO:0000256" key="6">
    <source>
        <dbReference type="ARBA" id="ARBA00022692"/>
    </source>
</evidence>
<gene>
    <name evidence="12" type="ORF">Q9312_11260</name>
</gene>
<evidence type="ECO:0000256" key="5">
    <source>
        <dbReference type="ARBA" id="ARBA00022519"/>
    </source>
</evidence>
<organism evidence="12 13">
    <name type="scientific">Pleionea litopenaei</name>
    <dbReference type="NCBI Taxonomy" id="3070815"/>
    <lineage>
        <taxon>Bacteria</taxon>
        <taxon>Pseudomonadati</taxon>
        <taxon>Pseudomonadota</taxon>
        <taxon>Gammaproteobacteria</taxon>
        <taxon>Oceanospirillales</taxon>
        <taxon>Pleioneaceae</taxon>
        <taxon>Pleionea</taxon>
    </lineage>
</organism>
<dbReference type="InterPro" id="IPR007690">
    <property type="entry name" value="T2SS_GspM"/>
</dbReference>
<dbReference type="GO" id="GO:0015627">
    <property type="term" value="C:type II protein secretion system complex"/>
    <property type="evidence" value="ECO:0007669"/>
    <property type="project" value="InterPro"/>
</dbReference>
<feature type="transmembrane region" description="Helical" evidence="11">
    <location>
        <begin position="21"/>
        <end position="43"/>
    </location>
</feature>
<accession>A0AA51X5H5</accession>
<evidence type="ECO:0000313" key="13">
    <source>
        <dbReference type="Proteomes" id="UP001239782"/>
    </source>
</evidence>
<dbReference type="Gene3D" id="3.30.1360.100">
    <property type="entry name" value="General secretion pathway protein M, EpsM"/>
    <property type="match status" value="1"/>
</dbReference>
<evidence type="ECO:0000256" key="11">
    <source>
        <dbReference type="SAM" id="Phobius"/>
    </source>
</evidence>
<evidence type="ECO:0000256" key="2">
    <source>
        <dbReference type="ARBA" id="ARBA00010637"/>
    </source>
</evidence>
<dbReference type="GO" id="GO:0005886">
    <property type="term" value="C:plasma membrane"/>
    <property type="evidence" value="ECO:0007669"/>
    <property type="project" value="UniProtKB-SubCell"/>
</dbReference>
<evidence type="ECO:0000256" key="9">
    <source>
        <dbReference type="ARBA" id="ARBA00023136"/>
    </source>
</evidence>
<protein>
    <recommendedName>
        <fullName evidence="10">Type II secretion system protein M</fullName>
        <shortName evidence="10">T2SS protein M</shortName>
    </recommendedName>
    <alternativeName>
        <fullName evidence="10">General secretion pathway protein M</fullName>
    </alternativeName>
</protein>
<dbReference type="KEGG" id="plei:Q9312_11260"/>
<dbReference type="Proteomes" id="UP001239782">
    <property type="component" value="Chromosome"/>
</dbReference>
<evidence type="ECO:0000256" key="1">
    <source>
        <dbReference type="ARBA" id="ARBA00004377"/>
    </source>
</evidence>
<keyword evidence="13" id="KW-1185">Reference proteome</keyword>
<dbReference type="AlphaFoldDB" id="A0AA51X5H5"/>
<name>A0AA51X5H5_9GAMM</name>